<dbReference type="Pfam" id="PF00501">
    <property type="entry name" value="AMP-binding"/>
    <property type="match status" value="1"/>
</dbReference>
<dbReference type="PANTHER" id="PTHR43201">
    <property type="entry name" value="ACYL-COA SYNTHETASE"/>
    <property type="match status" value="1"/>
</dbReference>
<dbReference type="Gene3D" id="3.30.300.30">
    <property type="match status" value="1"/>
</dbReference>
<name>A0A7X6HB71_9MICC</name>
<evidence type="ECO:0000313" key="5">
    <source>
        <dbReference type="EMBL" id="NKX53876.1"/>
    </source>
</evidence>
<proteinExistence type="inferred from homology"/>
<organism evidence="5 6">
    <name type="scientific">Arthrobacter mobilis</name>
    <dbReference type="NCBI Taxonomy" id="2724944"/>
    <lineage>
        <taxon>Bacteria</taxon>
        <taxon>Bacillati</taxon>
        <taxon>Actinomycetota</taxon>
        <taxon>Actinomycetes</taxon>
        <taxon>Micrococcales</taxon>
        <taxon>Micrococcaceae</taxon>
        <taxon>Arthrobacter</taxon>
    </lineage>
</organism>
<reference evidence="5 6" key="1">
    <citation type="submission" date="2020-04" db="EMBL/GenBank/DDBJ databases">
        <title>Arthrobacter sp. nov.</title>
        <authorList>
            <person name="Liu S."/>
        </authorList>
    </citation>
    <scope>NUCLEOTIDE SEQUENCE [LARGE SCALE GENOMIC DNA]</scope>
    <source>
        <strain evidence="5 6">E918</strain>
    </source>
</reference>
<evidence type="ECO:0000313" key="6">
    <source>
        <dbReference type="Proteomes" id="UP000544090"/>
    </source>
</evidence>
<evidence type="ECO:0000256" key="3">
    <source>
        <dbReference type="SAM" id="MobiDB-lite"/>
    </source>
</evidence>
<dbReference type="GO" id="GO:0031956">
    <property type="term" value="F:medium-chain fatty acid-CoA ligase activity"/>
    <property type="evidence" value="ECO:0007669"/>
    <property type="project" value="TreeGrafter"/>
</dbReference>
<feature type="compositionally biased region" description="Low complexity" evidence="3">
    <location>
        <begin position="303"/>
        <end position="318"/>
    </location>
</feature>
<dbReference type="SUPFAM" id="SSF56801">
    <property type="entry name" value="Acetyl-CoA synthetase-like"/>
    <property type="match status" value="1"/>
</dbReference>
<dbReference type="GO" id="GO:0006631">
    <property type="term" value="P:fatty acid metabolic process"/>
    <property type="evidence" value="ECO:0007669"/>
    <property type="project" value="TreeGrafter"/>
</dbReference>
<dbReference type="InterPro" id="IPR045851">
    <property type="entry name" value="AMP-bd_C_sf"/>
</dbReference>
<keyword evidence="2" id="KW-0436">Ligase</keyword>
<feature type="region of interest" description="Disordered" evidence="3">
    <location>
        <begin position="303"/>
        <end position="323"/>
    </location>
</feature>
<dbReference type="EMBL" id="JAAZSQ010000003">
    <property type="protein sequence ID" value="NKX53876.1"/>
    <property type="molecule type" value="Genomic_DNA"/>
</dbReference>
<dbReference type="InterPro" id="IPR042099">
    <property type="entry name" value="ANL_N_sf"/>
</dbReference>
<dbReference type="PANTHER" id="PTHR43201:SF5">
    <property type="entry name" value="MEDIUM-CHAIN ACYL-COA LIGASE ACSF2, MITOCHONDRIAL"/>
    <property type="match status" value="1"/>
</dbReference>
<dbReference type="Proteomes" id="UP000544090">
    <property type="component" value="Unassembled WGS sequence"/>
</dbReference>
<dbReference type="AlphaFoldDB" id="A0A7X6HB71"/>
<evidence type="ECO:0000256" key="1">
    <source>
        <dbReference type="ARBA" id="ARBA00006432"/>
    </source>
</evidence>
<accession>A0A7X6HB71</accession>
<evidence type="ECO:0000256" key="2">
    <source>
        <dbReference type="ARBA" id="ARBA00022598"/>
    </source>
</evidence>
<dbReference type="Gene3D" id="3.40.50.12780">
    <property type="entry name" value="N-terminal domain of ligase-like"/>
    <property type="match status" value="1"/>
</dbReference>
<protein>
    <submittedName>
        <fullName evidence="5">AMP-binding protein</fullName>
    </submittedName>
</protein>
<feature type="domain" description="AMP-dependent synthetase/ligase" evidence="4">
    <location>
        <begin position="9"/>
        <end position="338"/>
    </location>
</feature>
<dbReference type="RefSeq" id="WP_168485229.1">
    <property type="nucleotide sequence ID" value="NZ_JAAZSQ010000003.1"/>
</dbReference>
<gene>
    <name evidence="5" type="ORF">HGG74_04845</name>
</gene>
<dbReference type="InterPro" id="IPR000873">
    <property type="entry name" value="AMP-dep_synth/lig_dom"/>
</dbReference>
<keyword evidence="6" id="KW-1185">Reference proteome</keyword>
<comment type="similarity">
    <text evidence="1">Belongs to the ATP-dependent AMP-binding enzyme family.</text>
</comment>
<sequence length="482" mass="50311">MPFVDRMVDWAARDPDRDAVVIDGQRLSYAELCRRAARLPLPEPAGGPRQLVALDLGSTIDFVVAFTAVVGRGLVAAVLDPAWPPAVRSAALEQLRPGTVITTAGPAGAEMTPGTPAALADGDPGREFYCGFTSGTTRTPKAFVRTVGSWQRSLERSTAWFGTAAGDRVLVPGPLSASLSLYALAECLYAGATFHGQTTPDTAAALDLLSGEALTQLVAVPSQLRMLGRRARSPWRSLRSIVSGGAKLGGEEAAALRRLAPRAAVHEYYGASELGFVAARLAGPGAGPHLVGRPFPGVELRIGPPDDGAAAPGAEPGTGDPGPGTIWVRSDMVCLGYLAGDDGLSFRRQGQWATVGDYGWLDASGQLHVAGRSADMIVTGGFNVYPHEVEEVLRSAGCDAVVVGLPDGLRGRCVAAVIRSDGPPAFTAGTLRRLCGAGLAPFKVPRRFYWVREWARGPGGKTSRPALVRAIEAGDADVHVLG</sequence>
<evidence type="ECO:0000259" key="4">
    <source>
        <dbReference type="Pfam" id="PF00501"/>
    </source>
</evidence>
<comment type="caution">
    <text evidence="5">The sequence shown here is derived from an EMBL/GenBank/DDBJ whole genome shotgun (WGS) entry which is preliminary data.</text>
</comment>